<evidence type="ECO:0000256" key="10">
    <source>
        <dbReference type="ARBA" id="ARBA00023209"/>
    </source>
</evidence>
<keyword evidence="8" id="KW-0443">Lipid metabolism</keyword>
<evidence type="ECO:0000256" key="7">
    <source>
        <dbReference type="ARBA" id="ARBA00022989"/>
    </source>
</evidence>
<dbReference type="RefSeq" id="WP_061949082.1">
    <property type="nucleotide sequence ID" value="NZ_LTAO01000023.1"/>
</dbReference>
<evidence type="ECO:0000256" key="3">
    <source>
        <dbReference type="ARBA" id="ARBA00022516"/>
    </source>
</evidence>
<evidence type="ECO:0000256" key="8">
    <source>
        <dbReference type="ARBA" id="ARBA00023098"/>
    </source>
</evidence>
<reference evidence="14" key="1">
    <citation type="submission" date="2016-02" db="EMBL/GenBank/DDBJ databases">
        <title>Genome sequence of Bacillus trypoxylicola KCTC 13244(T).</title>
        <authorList>
            <person name="Jeong H."/>
            <person name="Park S.-H."/>
            <person name="Choi S.-K."/>
        </authorList>
    </citation>
    <scope>NUCLEOTIDE SEQUENCE [LARGE SCALE GENOMIC DNA]</scope>
    <source>
        <strain evidence="14">KCTC 13244</strain>
    </source>
</reference>
<dbReference type="FunFam" id="3.30.870.10:FF:000014">
    <property type="entry name" value="Cardiolipin synthase"/>
    <property type="match status" value="1"/>
</dbReference>
<protein>
    <recommendedName>
        <fullName evidence="12">Cardiolipin synthase</fullName>
        <ecNumber evidence="12">2.7.8.-</ecNumber>
    </recommendedName>
</protein>
<dbReference type="GO" id="GO:0032049">
    <property type="term" value="P:cardiolipin biosynthetic process"/>
    <property type="evidence" value="ECO:0007669"/>
    <property type="project" value="UniProtKB-UniRule"/>
</dbReference>
<keyword evidence="11" id="KW-1208">Phospholipid metabolism</keyword>
<keyword evidence="9" id="KW-0472">Membrane</keyword>
<keyword evidence="10" id="KW-0594">Phospholipid biosynthesis</keyword>
<keyword evidence="7" id="KW-1133">Transmembrane helix</keyword>
<keyword evidence="15" id="KW-1185">Reference proteome</keyword>
<dbReference type="CDD" id="cd09110">
    <property type="entry name" value="PLDc_CLS_1"/>
    <property type="match status" value="1"/>
</dbReference>
<keyword evidence="6" id="KW-0677">Repeat</keyword>
<evidence type="ECO:0000256" key="11">
    <source>
        <dbReference type="ARBA" id="ARBA00023264"/>
    </source>
</evidence>
<dbReference type="PANTHER" id="PTHR21248">
    <property type="entry name" value="CARDIOLIPIN SYNTHASE"/>
    <property type="match status" value="1"/>
</dbReference>
<feature type="domain" description="PLD phosphodiesterase" evidence="13">
    <location>
        <begin position="141"/>
        <end position="168"/>
    </location>
</feature>
<dbReference type="SUPFAM" id="SSF56024">
    <property type="entry name" value="Phospholipase D/nuclease"/>
    <property type="match status" value="2"/>
</dbReference>
<dbReference type="Gene3D" id="3.30.870.10">
    <property type="entry name" value="Endonuclease Chain A"/>
    <property type="match status" value="2"/>
</dbReference>
<dbReference type="Pfam" id="PF13091">
    <property type="entry name" value="PLDc_2"/>
    <property type="match status" value="2"/>
</dbReference>
<feature type="domain" description="PLD phosphodiesterase" evidence="13">
    <location>
        <begin position="315"/>
        <end position="342"/>
    </location>
</feature>
<evidence type="ECO:0000313" key="14">
    <source>
        <dbReference type="EMBL" id="KYG29268.1"/>
    </source>
</evidence>
<keyword evidence="5" id="KW-0812">Transmembrane</keyword>
<evidence type="ECO:0000256" key="4">
    <source>
        <dbReference type="ARBA" id="ARBA00022679"/>
    </source>
</evidence>
<gene>
    <name evidence="14" type="ORF">AZF04_07005</name>
</gene>
<dbReference type="InterPro" id="IPR022924">
    <property type="entry name" value="Cardiolipin_synthase"/>
</dbReference>
<evidence type="ECO:0000256" key="1">
    <source>
        <dbReference type="ARBA" id="ARBA00004236"/>
    </source>
</evidence>
<dbReference type="CDD" id="cd09112">
    <property type="entry name" value="PLDc_CLS_2"/>
    <property type="match status" value="1"/>
</dbReference>
<evidence type="ECO:0000256" key="5">
    <source>
        <dbReference type="ARBA" id="ARBA00022692"/>
    </source>
</evidence>
<dbReference type="PROSITE" id="PS50035">
    <property type="entry name" value="PLD"/>
    <property type="match status" value="2"/>
</dbReference>
<dbReference type="PIRSF" id="PIRSF000850">
    <property type="entry name" value="Phospholipase_D_PSS"/>
    <property type="match status" value="1"/>
</dbReference>
<dbReference type="EMBL" id="LTAO01000023">
    <property type="protein sequence ID" value="KYG29268.1"/>
    <property type="molecule type" value="Genomic_DNA"/>
</dbReference>
<keyword evidence="4" id="KW-0808">Transferase</keyword>
<dbReference type="OrthoDB" id="9762009at2"/>
<dbReference type="GO" id="GO:0005886">
    <property type="term" value="C:plasma membrane"/>
    <property type="evidence" value="ECO:0007669"/>
    <property type="project" value="UniProtKB-SubCell"/>
</dbReference>
<comment type="caution">
    <text evidence="14">The sequence shown here is derived from an EMBL/GenBank/DDBJ whole genome shotgun (WGS) entry which is preliminary data.</text>
</comment>
<name>A0A161QID8_9BACI</name>
<organism evidence="14 15">
    <name type="scientific">Alkalihalobacillus trypoxylicola</name>
    <dbReference type="NCBI Taxonomy" id="519424"/>
    <lineage>
        <taxon>Bacteria</taxon>
        <taxon>Bacillati</taxon>
        <taxon>Bacillota</taxon>
        <taxon>Bacilli</taxon>
        <taxon>Bacillales</taxon>
        <taxon>Bacillaceae</taxon>
        <taxon>Alkalihalobacillus</taxon>
    </lineage>
</organism>
<proteinExistence type="predicted"/>
<evidence type="ECO:0000259" key="13">
    <source>
        <dbReference type="PROSITE" id="PS50035"/>
    </source>
</evidence>
<dbReference type="InterPro" id="IPR025202">
    <property type="entry name" value="PLD-like_dom"/>
</dbReference>
<dbReference type="Proteomes" id="UP000075806">
    <property type="component" value="Unassembled WGS sequence"/>
</dbReference>
<evidence type="ECO:0000256" key="12">
    <source>
        <dbReference type="NCBIfam" id="TIGR04265"/>
    </source>
</evidence>
<dbReference type="InterPro" id="IPR001736">
    <property type="entry name" value="PLipase_D/transphosphatidylase"/>
</dbReference>
<dbReference type="GO" id="GO:0008808">
    <property type="term" value="F:cardiolipin synthase activity"/>
    <property type="evidence" value="ECO:0007669"/>
    <property type="project" value="UniProtKB-UniRule"/>
</dbReference>
<dbReference type="AlphaFoldDB" id="A0A161QID8"/>
<comment type="subcellular location">
    <subcellularLocation>
        <location evidence="1">Cell membrane</location>
    </subcellularLocation>
</comment>
<keyword evidence="3" id="KW-0444">Lipid biosynthesis</keyword>
<sequence>MIWLLIVLLLVLFAVIFFIFLDLHLGKKANLHKALPLEKKDRESQVTFFPTGDTFFNNLIQDLKAANDHIHVLFYIFRQDFIGSKLLDLLELKAKEGVTVRLMVDQFGCSISLRNKHRLRKAGVHFTTTPPLGFPYFFFKLNQRNHRKIVVCDGRVGYIGGYNIGDEYLGRNPHFGRWRDFHLRLVGDGVQDLQSSFLQDWHQKKKQVPISTKNQRYFPALQKGTQSITLFRTNGAFLEDEYYQKMEQANKSLIIATAYFIPGEKLIKAIIKAAKRGVDIKIIVPKKSDHLFVREAAFPYYQRLLINGVRIYQYYRGFFHTKALLIDDKVAYIGTANFDQRSMFINFEQHVFVHDQTIITEVKNILEHDISISSPLTWKEYKERSFFFKLKEKVGQLISGYL</sequence>
<dbReference type="EC" id="2.7.8.-" evidence="12"/>
<dbReference type="SMART" id="SM00155">
    <property type="entry name" value="PLDc"/>
    <property type="match status" value="2"/>
</dbReference>
<evidence type="ECO:0000256" key="2">
    <source>
        <dbReference type="ARBA" id="ARBA00022475"/>
    </source>
</evidence>
<evidence type="ECO:0000256" key="6">
    <source>
        <dbReference type="ARBA" id="ARBA00022737"/>
    </source>
</evidence>
<evidence type="ECO:0000313" key="15">
    <source>
        <dbReference type="Proteomes" id="UP000075806"/>
    </source>
</evidence>
<dbReference type="STRING" id="519424.AZF04_07005"/>
<dbReference type="NCBIfam" id="TIGR04265">
    <property type="entry name" value="bac_cardiolipin"/>
    <property type="match status" value="1"/>
</dbReference>
<evidence type="ECO:0000256" key="9">
    <source>
        <dbReference type="ARBA" id="ARBA00023136"/>
    </source>
</evidence>
<dbReference type="PANTHER" id="PTHR21248:SF7">
    <property type="entry name" value="MINOR CARDIOLIPIN SYNTHASE CLSB"/>
    <property type="match status" value="1"/>
</dbReference>
<keyword evidence="2" id="KW-1003">Cell membrane</keyword>
<accession>A0A161QID8</accession>